<evidence type="ECO:0000256" key="2">
    <source>
        <dbReference type="SAM" id="SignalP"/>
    </source>
</evidence>
<feature type="domain" description="Solute-binding protein family 5" evidence="3">
    <location>
        <begin position="100"/>
        <end position="456"/>
    </location>
</feature>
<evidence type="ECO:0000259" key="3">
    <source>
        <dbReference type="Pfam" id="PF00496"/>
    </source>
</evidence>
<dbReference type="InterPro" id="IPR039424">
    <property type="entry name" value="SBP_5"/>
</dbReference>
<evidence type="ECO:0000313" key="5">
    <source>
        <dbReference type="Proteomes" id="UP000252100"/>
    </source>
</evidence>
<dbReference type="Gene3D" id="3.10.105.10">
    <property type="entry name" value="Dipeptide-binding Protein, Domain 3"/>
    <property type="match status" value="1"/>
</dbReference>
<name>A0A345BW50_9BACI</name>
<reference evidence="4 5" key="1">
    <citation type="journal article" date="2018" name="J. Microbiol.">
        <title>Salicibibacter kimchii gen. nov., sp. nov., a moderately halophilic and alkalitolerant bacterium in the family Bacillaceae, isolated from kimchi.</title>
        <authorList>
            <person name="Jang J.Y."/>
            <person name="Oh Y.J."/>
            <person name="Lim S.K."/>
            <person name="Park H.K."/>
            <person name="Lee C."/>
            <person name="Kim J.Y."/>
            <person name="Lee M.A."/>
            <person name="Choi H.J."/>
        </authorList>
    </citation>
    <scope>NUCLEOTIDE SEQUENCE [LARGE SCALE GENOMIC DNA]</scope>
    <source>
        <strain evidence="4 5">NKC1-1</strain>
    </source>
</reference>
<dbReference type="Gene3D" id="3.40.190.10">
    <property type="entry name" value="Periplasmic binding protein-like II"/>
    <property type="match status" value="1"/>
</dbReference>
<dbReference type="PROSITE" id="PS51257">
    <property type="entry name" value="PROKAR_LIPOPROTEIN"/>
    <property type="match status" value="1"/>
</dbReference>
<dbReference type="RefSeq" id="WP_114370931.1">
    <property type="nucleotide sequence ID" value="NZ_CP031092.1"/>
</dbReference>
<gene>
    <name evidence="4" type="ORF">DT065_03540</name>
</gene>
<dbReference type="GO" id="GO:0015833">
    <property type="term" value="P:peptide transport"/>
    <property type="evidence" value="ECO:0007669"/>
    <property type="project" value="TreeGrafter"/>
</dbReference>
<dbReference type="Pfam" id="PF00496">
    <property type="entry name" value="SBP_bac_5"/>
    <property type="match status" value="1"/>
</dbReference>
<feature type="chain" id="PRO_5038399533" evidence="2">
    <location>
        <begin position="23"/>
        <end position="540"/>
    </location>
</feature>
<dbReference type="Gene3D" id="3.90.76.10">
    <property type="entry name" value="Dipeptide-binding Protein, Domain 1"/>
    <property type="match status" value="1"/>
</dbReference>
<dbReference type="InterPro" id="IPR030678">
    <property type="entry name" value="Peptide/Ni-bd"/>
</dbReference>
<proteinExistence type="predicted"/>
<dbReference type="EMBL" id="CP031092">
    <property type="protein sequence ID" value="AXF55181.1"/>
    <property type="molecule type" value="Genomic_DNA"/>
</dbReference>
<dbReference type="GO" id="GO:0043190">
    <property type="term" value="C:ATP-binding cassette (ABC) transporter complex"/>
    <property type="evidence" value="ECO:0007669"/>
    <property type="project" value="InterPro"/>
</dbReference>
<dbReference type="InterPro" id="IPR000914">
    <property type="entry name" value="SBP_5_dom"/>
</dbReference>
<dbReference type="SUPFAM" id="SSF53850">
    <property type="entry name" value="Periplasmic binding protein-like II"/>
    <property type="match status" value="1"/>
</dbReference>
<dbReference type="CDD" id="cd00995">
    <property type="entry name" value="PBP2_NikA_DppA_OppA_like"/>
    <property type="match status" value="1"/>
</dbReference>
<evidence type="ECO:0000313" key="4">
    <source>
        <dbReference type="EMBL" id="AXF55181.1"/>
    </source>
</evidence>
<feature type="compositionally biased region" description="Acidic residues" evidence="1">
    <location>
        <begin position="34"/>
        <end position="43"/>
    </location>
</feature>
<dbReference type="GO" id="GO:0042597">
    <property type="term" value="C:periplasmic space"/>
    <property type="evidence" value="ECO:0007669"/>
    <property type="project" value="UniProtKB-ARBA"/>
</dbReference>
<feature type="signal peptide" evidence="2">
    <location>
        <begin position="1"/>
        <end position="22"/>
    </location>
</feature>
<dbReference type="KEGG" id="rue:DT065_03540"/>
<keyword evidence="2" id="KW-0732">Signal</keyword>
<sequence length="540" mass="61701">MKKQMKSIILMIAVFLSLVACSEETQNGESGGETTEEDNEDMTTEQKEGGTITIARGADAVELDPYGTPTVNTHDFAGLVYNKLIRYETGEDVEFEDYNLEPDLAEDWEISDDGTVYTFHLRDANWHDMPPVNGRKVVADDVVATMEHAIEVQGNQAAFLSEVENIEAEDESTVVVTLEEPYAPFLNFMANHLMWILPEEGVNDEFDLSETAIGTGPFKLENWDRNNRIELTKNPDYYEEDRPYLDGVEFVIMPDQSARIQAFQTQQVDEIPEVSPEELENILSSNPDVQENENLYPSQIQLAMDNDHEYFAEVDVRKAVSMAIDRQGAVESIYGGGEVSGPVNPSLEEYSLSLEEREELLPYDPDMAQELLTDADIDNGFETTILTTDAYGEQLVRMAQWIVEDLQAIGIDADIEIAEYGTFVERWGEGDFDMLVALQSWFQEPDEWLRNQFHSEGLRNRTGFTDSELDQMLEEQLLIMDEDERREEIYDIQRYVLEKGVNPIPLTTHDRSMPTQPYVENWYPHASFGYTHMKDVWLDD</sequence>
<feature type="region of interest" description="Disordered" evidence="1">
    <location>
        <begin position="24"/>
        <end position="53"/>
    </location>
</feature>
<dbReference type="Proteomes" id="UP000252100">
    <property type="component" value="Chromosome"/>
</dbReference>
<accession>A0A345BW50</accession>
<protein>
    <submittedName>
        <fullName evidence="4">ABC transporter substrate-binding protein</fullName>
    </submittedName>
</protein>
<dbReference type="OrthoDB" id="9796817at2"/>
<evidence type="ECO:0000256" key="1">
    <source>
        <dbReference type="SAM" id="MobiDB-lite"/>
    </source>
</evidence>
<dbReference type="GO" id="GO:1904680">
    <property type="term" value="F:peptide transmembrane transporter activity"/>
    <property type="evidence" value="ECO:0007669"/>
    <property type="project" value="TreeGrafter"/>
</dbReference>
<dbReference type="PIRSF" id="PIRSF002741">
    <property type="entry name" value="MppA"/>
    <property type="match status" value="1"/>
</dbReference>
<organism evidence="4 5">
    <name type="scientific">Salicibibacter kimchii</name>
    <dbReference type="NCBI Taxonomy" id="2099786"/>
    <lineage>
        <taxon>Bacteria</taxon>
        <taxon>Bacillati</taxon>
        <taxon>Bacillota</taxon>
        <taxon>Bacilli</taxon>
        <taxon>Bacillales</taxon>
        <taxon>Bacillaceae</taxon>
        <taxon>Salicibibacter</taxon>
    </lineage>
</organism>
<keyword evidence="5" id="KW-1185">Reference proteome</keyword>
<dbReference type="PANTHER" id="PTHR30290">
    <property type="entry name" value="PERIPLASMIC BINDING COMPONENT OF ABC TRANSPORTER"/>
    <property type="match status" value="1"/>
</dbReference>
<dbReference type="AlphaFoldDB" id="A0A345BW50"/>